<dbReference type="Proteomes" id="UP000193689">
    <property type="component" value="Unassembled WGS sequence"/>
</dbReference>
<name>A0A1Y2E4R4_9PEZI</name>
<organism evidence="1 2">
    <name type="scientific">Pseudomassariella vexata</name>
    <dbReference type="NCBI Taxonomy" id="1141098"/>
    <lineage>
        <taxon>Eukaryota</taxon>
        <taxon>Fungi</taxon>
        <taxon>Dikarya</taxon>
        <taxon>Ascomycota</taxon>
        <taxon>Pezizomycotina</taxon>
        <taxon>Sordariomycetes</taxon>
        <taxon>Xylariomycetidae</taxon>
        <taxon>Amphisphaeriales</taxon>
        <taxon>Pseudomassariaceae</taxon>
        <taxon>Pseudomassariella</taxon>
    </lineage>
</organism>
<dbReference type="GeneID" id="63774482"/>
<keyword evidence="2" id="KW-1185">Reference proteome</keyword>
<sequence length="192" mass="21382">MSNGVVTRTTQRRRLLSSLFALYTCGFCGHSVAASDVYSHLRSVRDVRDASNLVHAELRERQKDGFFSIKVLKTPVVTKASFHTGLCCWGKPLFIFPQFKNTEFHNPSQGSNIWCASIPTTPLDILLRAMIELGPIAVNGHFAALDTIIPLLLRIVADPNDELPKATRLKATKTDDLLSSRQMRGRVSPDFN</sequence>
<proteinExistence type="predicted"/>
<dbReference type="InParanoid" id="A0A1Y2E4R4"/>
<dbReference type="AlphaFoldDB" id="A0A1Y2E4R4"/>
<dbReference type="RefSeq" id="XP_040717517.1">
    <property type="nucleotide sequence ID" value="XM_040858270.1"/>
</dbReference>
<evidence type="ECO:0000313" key="1">
    <source>
        <dbReference type="EMBL" id="ORY66553.1"/>
    </source>
</evidence>
<protein>
    <submittedName>
        <fullName evidence="1">Uncharacterized protein</fullName>
    </submittedName>
</protein>
<accession>A0A1Y2E4R4</accession>
<dbReference type="EMBL" id="MCFJ01000005">
    <property type="protein sequence ID" value="ORY66553.1"/>
    <property type="molecule type" value="Genomic_DNA"/>
</dbReference>
<comment type="caution">
    <text evidence="1">The sequence shown here is derived from an EMBL/GenBank/DDBJ whole genome shotgun (WGS) entry which is preliminary data.</text>
</comment>
<evidence type="ECO:0000313" key="2">
    <source>
        <dbReference type="Proteomes" id="UP000193689"/>
    </source>
</evidence>
<gene>
    <name evidence="1" type="ORF">BCR38DRAFT_408476</name>
</gene>
<reference evidence="1 2" key="1">
    <citation type="submission" date="2016-07" db="EMBL/GenBank/DDBJ databases">
        <title>Pervasive Adenine N6-methylation of Active Genes in Fungi.</title>
        <authorList>
            <consortium name="DOE Joint Genome Institute"/>
            <person name="Mondo S.J."/>
            <person name="Dannebaum R.O."/>
            <person name="Kuo R.C."/>
            <person name="Labutti K."/>
            <person name="Haridas S."/>
            <person name="Kuo A."/>
            <person name="Salamov A."/>
            <person name="Ahrendt S.R."/>
            <person name="Lipzen A."/>
            <person name="Sullivan W."/>
            <person name="Andreopoulos W.B."/>
            <person name="Clum A."/>
            <person name="Lindquist E."/>
            <person name="Daum C."/>
            <person name="Ramamoorthy G.K."/>
            <person name="Gryganskyi A."/>
            <person name="Culley D."/>
            <person name="Magnuson J.K."/>
            <person name="James T.Y."/>
            <person name="O'Malley M.A."/>
            <person name="Stajich J.E."/>
            <person name="Spatafora J.W."/>
            <person name="Visel A."/>
            <person name="Grigoriev I.V."/>
        </authorList>
    </citation>
    <scope>NUCLEOTIDE SEQUENCE [LARGE SCALE GENOMIC DNA]</scope>
    <source>
        <strain evidence="1 2">CBS 129021</strain>
    </source>
</reference>